<dbReference type="InterPro" id="IPR002305">
    <property type="entry name" value="aa-tRNA-synth_Ic"/>
</dbReference>
<protein>
    <recommendedName>
        <fullName evidence="2 8">Tryptophan--tRNA ligase</fullName>
        <ecNumber evidence="2 8">6.1.1.2</ecNumber>
    </recommendedName>
</protein>
<evidence type="ECO:0000256" key="5">
    <source>
        <dbReference type="ARBA" id="ARBA00022840"/>
    </source>
</evidence>
<evidence type="ECO:0000256" key="8">
    <source>
        <dbReference type="NCBIfam" id="TIGR00233"/>
    </source>
</evidence>
<reference evidence="10 11" key="1">
    <citation type="submission" date="2023-02" db="EMBL/GenBank/DDBJ databases">
        <title>Genome sequence of Lentisphaera profundi SAORIC-696.</title>
        <authorList>
            <person name="Kim e."/>
            <person name="Cho J.-C."/>
            <person name="Choi A."/>
            <person name="Kang I."/>
        </authorList>
    </citation>
    <scope>NUCLEOTIDE SEQUENCE [LARGE SCALE GENOMIC DNA]</scope>
    <source>
        <strain evidence="10 11">SAORIC-696</strain>
    </source>
</reference>
<dbReference type="Gene3D" id="1.10.240.10">
    <property type="entry name" value="Tyrosyl-Transfer RNA Synthetase"/>
    <property type="match status" value="1"/>
</dbReference>
<dbReference type="Pfam" id="PF00579">
    <property type="entry name" value="tRNA-synt_1b"/>
    <property type="match status" value="1"/>
</dbReference>
<dbReference type="EC" id="6.1.1.2" evidence="2 8"/>
<dbReference type="EMBL" id="CP117811">
    <property type="protein sequence ID" value="WDE96804.1"/>
    <property type="molecule type" value="Genomic_DNA"/>
</dbReference>
<dbReference type="InterPro" id="IPR050203">
    <property type="entry name" value="Trp-tRNA_synthetase"/>
</dbReference>
<organism evidence="10 11">
    <name type="scientific">Lentisphaera profundi</name>
    <dbReference type="NCBI Taxonomy" id="1658616"/>
    <lineage>
        <taxon>Bacteria</taxon>
        <taxon>Pseudomonadati</taxon>
        <taxon>Lentisphaerota</taxon>
        <taxon>Lentisphaeria</taxon>
        <taxon>Lentisphaerales</taxon>
        <taxon>Lentisphaeraceae</taxon>
        <taxon>Lentisphaera</taxon>
    </lineage>
</organism>
<dbReference type="NCBIfam" id="TIGR00233">
    <property type="entry name" value="trpS"/>
    <property type="match status" value="1"/>
</dbReference>
<sequence>MDKKISLTGIKPTGMPHFGNFFGAINPALELTEKYQARYFIADYHALNTVKKPQEMIDHTYAVAATWLACGLDPQDALIYRQSDVPETHELATFLMAFTAKSMMNKAHAYKARVQDNQASEKDADIGVNMGLYTYPVLMAADILLYNTNIVPVGRDQKQHVEITADIAQSINHNYGEEILVIPEAIISESCDIIIGTDGRKMSKSYNNTIPLFQAPKKMRKQIMKVTTNSQEIEEAKDPETCNVFSLYKLFANQEEQDALAARYRAGGLGWGHAKQELYESVERKFSPMREKYDALIEDRELLDKILKEGGEKARTIASSTISRIRKAAGFPC</sequence>
<dbReference type="PANTHER" id="PTHR43766">
    <property type="entry name" value="TRYPTOPHAN--TRNA LIGASE, MITOCHONDRIAL"/>
    <property type="match status" value="1"/>
</dbReference>
<comment type="similarity">
    <text evidence="1 9">Belongs to the class-I aminoacyl-tRNA synthetase family.</text>
</comment>
<dbReference type="GO" id="GO:0004830">
    <property type="term" value="F:tryptophan-tRNA ligase activity"/>
    <property type="evidence" value="ECO:0007669"/>
    <property type="project" value="UniProtKB-EC"/>
</dbReference>
<accession>A0ABY7VVP0</accession>
<evidence type="ECO:0000256" key="1">
    <source>
        <dbReference type="ARBA" id="ARBA00005594"/>
    </source>
</evidence>
<gene>
    <name evidence="10" type="primary">trpS</name>
    <name evidence="10" type="ORF">PQO03_02365</name>
</gene>
<keyword evidence="4 9" id="KW-0547">Nucleotide-binding</keyword>
<dbReference type="Gene3D" id="3.40.50.620">
    <property type="entry name" value="HUPs"/>
    <property type="match status" value="1"/>
</dbReference>
<evidence type="ECO:0000256" key="2">
    <source>
        <dbReference type="ARBA" id="ARBA00013161"/>
    </source>
</evidence>
<name>A0ABY7VVP0_9BACT</name>
<proteinExistence type="inferred from homology"/>
<evidence type="ECO:0000313" key="10">
    <source>
        <dbReference type="EMBL" id="WDE96804.1"/>
    </source>
</evidence>
<dbReference type="PRINTS" id="PR01039">
    <property type="entry name" value="TRNASYNTHTRP"/>
</dbReference>
<evidence type="ECO:0000256" key="7">
    <source>
        <dbReference type="ARBA" id="ARBA00023146"/>
    </source>
</evidence>
<dbReference type="CDD" id="cd00806">
    <property type="entry name" value="TrpRS_core"/>
    <property type="match status" value="1"/>
</dbReference>
<evidence type="ECO:0000256" key="6">
    <source>
        <dbReference type="ARBA" id="ARBA00022917"/>
    </source>
</evidence>
<keyword evidence="11" id="KW-1185">Reference proteome</keyword>
<keyword evidence="5 9" id="KW-0067">ATP-binding</keyword>
<evidence type="ECO:0000256" key="3">
    <source>
        <dbReference type="ARBA" id="ARBA00022598"/>
    </source>
</evidence>
<dbReference type="Proteomes" id="UP001214250">
    <property type="component" value="Chromosome 1"/>
</dbReference>
<evidence type="ECO:0000313" key="11">
    <source>
        <dbReference type="Proteomes" id="UP001214250"/>
    </source>
</evidence>
<dbReference type="InterPro" id="IPR002306">
    <property type="entry name" value="Trp-tRNA-ligase"/>
</dbReference>
<dbReference type="SUPFAM" id="SSF52374">
    <property type="entry name" value="Nucleotidylyl transferase"/>
    <property type="match status" value="1"/>
</dbReference>
<keyword evidence="3 9" id="KW-0436">Ligase</keyword>
<keyword evidence="7 9" id="KW-0030">Aminoacyl-tRNA synthetase</keyword>
<dbReference type="RefSeq" id="WP_274150869.1">
    <property type="nucleotide sequence ID" value="NZ_CP117811.1"/>
</dbReference>
<dbReference type="InterPro" id="IPR014729">
    <property type="entry name" value="Rossmann-like_a/b/a_fold"/>
</dbReference>
<dbReference type="PANTHER" id="PTHR43766:SF1">
    <property type="entry name" value="TRYPTOPHAN--TRNA LIGASE, MITOCHONDRIAL"/>
    <property type="match status" value="1"/>
</dbReference>
<evidence type="ECO:0000256" key="9">
    <source>
        <dbReference type="RuleBase" id="RU363036"/>
    </source>
</evidence>
<evidence type="ECO:0000256" key="4">
    <source>
        <dbReference type="ARBA" id="ARBA00022741"/>
    </source>
</evidence>
<keyword evidence="6 9" id="KW-0648">Protein biosynthesis</keyword>